<organism evidence="5 6">
    <name type="scientific">Streptomyces chrestomyceticus</name>
    <dbReference type="NCBI Taxonomy" id="68185"/>
    <lineage>
        <taxon>Bacteria</taxon>
        <taxon>Bacillati</taxon>
        <taxon>Actinomycetota</taxon>
        <taxon>Actinomycetes</taxon>
        <taxon>Kitasatosporales</taxon>
        <taxon>Streptomycetaceae</taxon>
        <taxon>Streptomyces</taxon>
    </lineage>
</organism>
<dbReference type="EMBL" id="JAVFKM010000001">
    <property type="protein sequence ID" value="MEF3112172.1"/>
    <property type="molecule type" value="Genomic_DNA"/>
</dbReference>
<dbReference type="Gene3D" id="1.10.10.10">
    <property type="entry name" value="Winged helix-like DNA-binding domain superfamily/Winged helix DNA-binding domain"/>
    <property type="match status" value="1"/>
</dbReference>
<dbReference type="InterPro" id="IPR036388">
    <property type="entry name" value="WH-like_DNA-bd_sf"/>
</dbReference>
<protein>
    <recommendedName>
        <fullName evidence="4">HTH arsR-type domain-containing protein</fullName>
    </recommendedName>
</protein>
<evidence type="ECO:0000256" key="1">
    <source>
        <dbReference type="ARBA" id="ARBA00023015"/>
    </source>
</evidence>
<comment type="caution">
    <text evidence="5">The sequence shown here is derived from an EMBL/GenBank/DDBJ whole genome shotgun (WGS) entry which is preliminary data.</text>
</comment>
<evidence type="ECO:0000256" key="3">
    <source>
        <dbReference type="ARBA" id="ARBA00023163"/>
    </source>
</evidence>
<keyword evidence="3" id="KW-0804">Transcription</keyword>
<evidence type="ECO:0000313" key="5">
    <source>
        <dbReference type="EMBL" id="MEF3112172.1"/>
    </source>
</evidence>
<dbReference type="InterPro" id="IPR001845">
    <property type="entry name" value="HTH_ArsR_DNA-bd_dom"/>
</dbReference>
<feature type="domain" description="HTH arsR-type" evidence="4">
    <location>
        <begin position="231"/>
        <end position="303"/>
    </location>
</feature>
<dbReference type="Proteomes" id="UP001348265">
    <property type="component" value="Unassembled WGS sequence"/>
</dbReference>
<name>A0ABU7WL73_9ACTN</name>
<evidence type="ECO:0000256" key="2">
    <source>
        <dbReference type="ARBA" id="ARBA00023125"/>
    </source>
</evidence>
<dbReference type="CDD" id="cd00090">
    <property type="entry name" value="HTH_ARSR"/>
    <property type="match status" value="1"/>
</dbReference>
<dbReference type="RefSeq" id="WP_331785215.1">
    <property type="nucleotide sequence ID" value="NZ_JAVFKM010000001.1"/>
</dbReference>
<accession>A0ABU7WL73</accession>
<keyword evidence="2" id="KW-0238">DNA-binding</keyword>
<dbReference type="InterPro" id="IPR051011">
    <property type="entry name" value="Metal_resp_trans_reg"/>
</dbReference>
<reference evidence="5 6" key="1">
    <citation type="submission" date="2023-08" db="EMBL/GenBank/DDBJ databases">
        <authorList>
            <person name="Sharma P."/>
            <person name="Verma V."/>
            <person name="Mohan M.K."/>
            <person name="Dubey A.K."/>
        </authorList>
    </citation>
    <scope>NUCLEOTIDE SEQUENCE [LARGE SCALE GENOMIC DNA]</scope>
    <source>
        <strain evidence="5 6">ADP4</strain>
    </source>
</reference>
<evidence type="ECO:0000259" key="4">
    <source>
        <dbReference type="SMART" id="SM00418"/>
    </source>
</evidence>
<evidence type="ECO:0000313" key="6">
    <source>
        <dbReference type="Proteomes" id="UP001348265"/>
    </source>
</evidence>
<dbReference type="PANTHER" id="PTHR43132:SF8">
    <property type="entry name" value="HTH-TYPE TRANSCRIPTIONAL REGULATOR KMTR"/>
    <property type="match status" value="1"/>
</dbReference>
<dbReference type="SUPFAM" id="SSF46785">
    <property type="entry name" value="Winged helix' DNA-binding domain"/>
    <property type="match status" value="1"/>
</dbReference>
<proteinExistence type="predicted"/>
<keyword evidence="1" id="KW-0805">Transcription regulation</keyword>
<dbReference type="PANTHER" id="PTHR43132">
    <property type="entry name" value="ARSENICAL RESISTANCE OPERON REPRESSOR ARSR-RELATED"/>
    <property type="match status" value="1"/>
</dbReference>
<keyword evidence="6" id="KW-1185">Reference proteome</keyword>
<dbReference type="SMART" id="SM00418">
    <property type="entry name" value="HTH_ARSR"/>
    <property type="match status" value="1"/>
</dbReference>
<dbReference type="InterPro" id="IPR011991">
    <property type="entry name" value="ArsR-like_HTH"/>
</dbReference>
<dbReference type="InterPro" id="IPR036390">
    <property type="entry name" value="WH_DNA-bd_sf"/>
</dbReference>
<sequence>MNPSRRISGVSSQRIHCTLNDLLRLRVSTTVAPHVETFFALRSLSGPGAAGLTEWQLKVFPKLGRNLPLLKKLSRVFPSPGALLRLLQGKAQEVRIALVRVGETVERLADAVHEFWRVAVAPYWSRIRARVQAEQASLERMLAVGGVEHLLSSLQGGGRWSTPVLELPHERDEDIKLDGRGLLLVPSLFLPPRQGHLLDRAEPQGQRQLLLSTGPVPDPETFWSEPEEEGHALAALVGATRASVLEALVVSRTTGELARWLGISGPGASQHTAVLRGAGLIATHRDRNTARHELTPLGRALLRDRGVTGLDDPADDWLSGDRLNGPLPEPALCR</sequence>
<gene>
    <name evidence="5" type="ORF">RB636_02985</name>
</gene>